<dbReference type="RefSeq" id="WP_122138924.1">
    <property type="nucleotide sequence ID" value="NZ_JADNDN010000042.1"/>
</dbReference>
<evidence type="ECO:0000256" key="1">
    <source>
        <dbReference type="SAM" id="SignalP"/>
    </source>
</evidence>
<dbReference type="EMBL" id="QRUO01000001">
    <property type="protein sequence ID" value="RGR74494.1"/>
    <property type="molecule type" value="Genomic_DNA"/>
</dbReference>
<gene>
    <name evidence="2" type="ORF">DWY26_01620</name>
</gene>
<dbReference type="Proteomes" id="UP000284205">
    <property type="component" value="Unassembled WGS sequence"/>
</dbReference>
<organism evidence="2 3">
    <name type="scientific">Bacteroides caccae</name>
    <dbReference type="NCBI Taxonomy" id="47678"/>
    <lineage>
        <taxon>Bacteria</taxon>
        <taxon>Pseudomonadati</taxon>
        <taxon>Bacteroidota</taxon>
        <taxon>Bacteroidia</taxon>
        <taxon>Bacteroidales</taxon>
        <taxon>Bacteroidaceae</taxon>
        <taxon>Bacteroides</taxon>
    </lineage>
</organism>
<name>A0A412G207_9BACE</name>
<accession>A0A412G207</accession>
<dbReference type="AlphaFoldDB" id="A0A412G207"/>
<feature type="chain" id="PRO_5019157387" evidence="1">
    <location>
        <begin position="23"/>
        <end position="872"/>
    </location>
</feature>
<sequence>MKRKFVKVMFFGALALSTVTYVGCKDYDDDIDNLQTQIDANKASIAELQKFVKEGKWVTNVEDITGGFKITFNDNKSYSITSGKDATPTTIKIDPVTKNWIVNGNDLGICAEGKKGDAGVGTPGKDGYAPQISEDGYWMVWDAEAGEPKKTNVKAATDIYVSADASNPLVWVLNILNKETGEWEKVSMPKSARITGMSVLGVTEEGTVDLSSTQAEATLYYGVAGKDIEFNGNKKFKKAGDLLIARGGSKIHALINPVNLKAADIQAYEIGLTDSKGNTSFVVANIADNFSVDALTRVADPEKEPTANKGVYDLTLRFANGVTDTELKALEENTAYALTTKDAWGNEIISGYDVKVAAKAATEQDQPEVEFTAPDEALTYQKSYNLDELFNSELDKVVAYYYEVTKDEAAKVDATFDKDKNTIIAKKEGKMTIKIHYLPVSGTVASADVELTFAYVAKQAEIKDMTWVVDGKKLTATSEIVGPSVDEIKKSINGIDSEIEYTDVTVTINKVPNLTYENQTSKSITLVLQGLDAKGKEANAEANITKYVIKATFDPEYIAAVPHTATVKFKNKNYDQNNSELGNKYLYETTFKITVDQPKNLYTFKHATAYFEDEKNAVAYGKVYEGNSPKLISFNLYTLYQANSILEGDATTNDFVKFTEVIPEKSGDKVAKAWLTEQKTSNGAISVEPSPAHGGVNTSRSITVTYAPFGNARLNAIVDEFNLKVLSEIYQGSFDFVKKFKIDGKDVQKGEKEDNPIEIEGTGTVEILESDFIRKDARANDYGFDDNRIVSVKVELADDDAKTYLTIDNTEFKMGTEAAAQSGTEQKMNTVTIGKNQTAGAIINAPTCKVNINILDKWGMTKTASIYVKVNK</sequence>
<feature type="signal peptide" evidence="1">
    <location>
        <begin position="1"/>
        <end position="22"/>
    </location>
</feature>
<proteinExistence type="predicted"/>
<keyword evidence="1" id="KW-0732">Signal</keyword>
<protein>
    <submittedName>
        <fullName evidence="2">Uncharacterized protein</fullName>
    </submittedName>
</protein>
<comment type="caution">
    <text evidence="2">The sequence shown here is derived from an EMBL/GenBank/DDBJ whole genome shotgun (WGS) entry which is preliminary data.</text>
</comment>
<reference evidence="2 3" key="1">
    <citation type="submission" date="2018-08" db="EMBL/GenBank/DDBJ databases">
        <title>A genome reference for cultivated species of the human gut microbiota.</title>
        <authorList>
            <person name="Zou Y."/>
            <person name="Xue W."/>
            <person name="Luo G."/>
        </authorList>
    </citation>
    <scope>NUCLEOTIDE SEQUENCE [LARGE SCALE GENOMIC DNA]</scope>
    <source>
        <strain evidence="2 3">AF24-29LB</strain>
    </source>
</reference>
<evidence type="ECO:0000313" key="2">
    <source>
        <dbReference type="EMBL" id="RGR74494.1"/>
    </source>
</evidence>
<evidence type="ECO:0000313" key="3">
    <source>
        <dbReference type="Proteomes" id="UP000284205"/>
    </source>
</evidence>